<dbReference type="EMBL" id="JBHRTA010000022">
    <property type="protein sequence ID" value="MFC3197485.1"/>
    <property type="molecule type" value="Genomic_DNA"/>
</dbReference>
<dbReference type="InterPro" id="IPR002293">
    <property type="entry name" value="AA/rel_permease1"/>
</dbReference>
<feature type="transmembrane region" description="Helical" evidence="5">
    <location>
        <begin position="354"/>
        <end position="372"/>
    </location>
</feature>
<evidence type="ECO:0000313" key="7">
    <source>
        <dbReference type="Proteomes" id="UP001595526"/>
    </source>
</evidence>
<dbReference type="Pfam" id="PF13520">
    <property type="entry name" value="AA_permease_2"/>
    <property type="match status" value="1"/>
</dbReference>
<evidence type="ECO:0000256" key="4">
    <source>
        <dbReference type="ARBA" id="ARBA00023136"/>
    </source>
</evidence>
<dbReference type="PANTHER" id="PTHR11785:SF512">
    <property type="entry name" value="SOBREMESA, ISOFORM B"/>
    <property type="match status" value="1"/>
</dbReference>
<dbReference type="InterPro" id="IPR050598">
    <property type="entry name" value="AminoAcid_Transporter"/>
</dbReference>
<dbReference type="PIRSF" id="PIRSF006060">
    <property type="entry name" value="AA_transporter"/>
    <property type="match status" value="1"/>
</dbReference>
<dbReference type="Gene3D" id="1.20.1740.10">
    <property type="entry name" value="Amino acid/polyamine transporter I"/>
    <property type="match status" value="1"/>
</dbReference>
<dbReference type="RefSeq" id="WP_379021210.1">
    <property type="nucleotide sequence ID" value="NZ_JBHRTA010000022.1"/>
</dbReference>
<accession>A0ABV7JKR8</accession>
<feature type="transmembrane region" description="Helical" evidence="5">
    <location>
        <begin position="416"/>
        <end position="435"/>
    </location>
</feature>
<name>A0ABV7JKR8_9SPHI</name>
<evidence type="ECO:0000256" key="2">
    <source>
        <dbReference type="ARBA" id="ARBA00022692"/>
    </source>
</evidence>
<feature type="transmembrane region" description="Helical" evidence="5">
    <location>
        <begin position="441"/>
        <end position="462"/>
    </location>
</feature>
<evidence type="ECO:0000256" key="1">
    <source>
        <dbReference type="ARBA" id="ARBA00004141"/>
    </source>
</evidence>
<keyword evidence="3 5" id="KW-1133">Transmembrane helix</keyword>
<evidence type="ECO:0000256" key="5">
    <source>
        <dbReference type="SAM" id="Phobius"/>
    </source>
</evidence>
<keyword evidence="7" id="KW-1185">Reference proteome</keyword>
<feature type="transmembrane region" description="Helical" evidence="5">
    <location>
        <begin position="254"/>
        <end position="275"/>
    </location>
</feature>
<feature type="transmembrane region" description="Helical" evidence="5">
    <location>
        <begin position="37"/>
        <end position="57"/>
    </location>
</feature>
<keyword evidence="2 5" id="KW-0812">Transmembrane</keyword>
<feature type="transmembrane region" description="Helical" evidence="5">
    <location>
        <begin position="116"/>
        <end position="141"/>
    </location>
</feature>
<dbReference type="Proteomes" id="UP001595526">
    <property type="component" value="Unassembled WGS sequence"/>
</dbReference>
<comment type="subcellular location">
    <subcellularLocation>
        <location evidence="1">Membrane</location>
        <topology evidence="1">Multi-pass membrane protein</topology>
    </subcellularLocation>
</comment>
<keyword evidence="4 5" id="KW-0472">Membrane</keyword>
<sequence>MKEESKAGYALNVHQNGQATNHATKTPFNDHNTPKPVLRMVDAIVIIVGVVVGAGLFRTPSLVAANTGSSEMFVLVWLLGGFVSLVGALCYAELSTSFPNTGGDYHFLMRAFGKRFAFLFAWARVSVIQTGSVALLAYIVGDYISQLYPLGEFASALYAGLVVIALTAINIVGVQFGAGTQKLLLSIQFAGLLMVVIAGFLFTPSASELSALPSAEGNTTALGLAMVFVLLTFGGWNEAGYISAELKSGSRKMVHVLIISILIITAIYLLINLAFLNVLGIERMAVSDAVGVDLMRATMGEPGVVLIGVLVAMMALTSVNATIFTGARTNYALGRDFKIFGFLGKWNTKTSTPVNALIVQCLVALALIGLGAVTRNGFQSMVDFTAPVFWFFFLAIGIALFVLRKKEPNTPRPFKVPWYPLTPIIFCASCAYLLYASLAYTGVGALVGVAILALGTLFFFFIR</sequence>
<feature type="transmembrane region" description="Helical" evidence="5">
    <location>
        <begin position="72"/>
        <end position="95"/>
    </location>
</feature>
<evidence type="ECO:0000313" key="6">
    <source>
        <dbReference type="EMBL" id="MFC3197485.1"/>
    </source>
</evidence>
<feature type="transmembrane region" description="Helical" evidence="5">
    <location>
        <begin position="384"/>
        <end position="404"/>
    </location>
</feature>
<feature type="transmembrane region" description="Helical" evidence="5">
    <location>
        <begin position="183"/>
        <end position="202"/>
    </location>
</feature>
<gene>
    <name evidence="6" type="ORF">ACFOET_07655</name>
</gene>
<reference evidence="7" key="1">
    <citation type="journal article" date="2019" name="Int. J. Syst. Evol. Microbiol.">
        <title>The Global Catalogue of Microorganisms (GCM) 10K type strain sequencing project: providing services to taxonomists for standard genome sequencing and annotation.</title>
        <authorList>
            <consortium name="The Broad Institute Genomics Platform"/>
            <consortium name="The Broad Institute Genome Sequencing Center for Infectious Disease"/>
            <person name="Wu L."/>
            <person name="Ma J."/>
        </authorList>
    </citation>
    <scope>NUCLEOTIDE SEQUENCE [LARGE SCALE GENOMIC DNA]</scope>
    <source>
        <strain evidence="7">KCTC 52416</strain>
    </source>
</reference>
<proteinExistence type="predicted"/>
<feature type="transmembrane region" description="Helical" evidence="5">
    <location>
        <begin position="222"/>
        <end position="242"/>
    </location>
</feature>
<feature type="transmembrane region" description="Helical" evidence="5">
    <location>
        <begin position="153"/>
        <end position="176"/>
    </location>
</feature>
<dbReference type="PANTHER" id="PTHR11785">
    <property type="entry name" value="AMINO ACID TRANSPORTER"/>
    <property type="match status" value="1"/>
</dbReference>
<evidence type="ECO:0000256" key="3">
    <source>
        <dbReference type="ARBA" id="ARBA00022989"/>
    </source>
</evidence>
<organism evidence="6 7">
    <name type="scientific">Parapedobacter deserti</name>
    <dbReference type="NCBI Taxonomy" id="1912957"/>
    <lineage>
        <taxon>Bacteria</taxon>
        <taxon>Pseudomonadati</taxon>
        <taxon>Bacteroidota</taxon>
        <taxon>Sphingobacteriia</taxon>
        <taxon>Sphingobacteriales</taxon>
        <taxon>Sphingobacteriaceae</taxon>
        <taxon>Parapedobacter</taxon>
    </lineage>
</organism>
<protein>
    <submittedName>
        <fullName evidence="6">APC family permease</fullName>
    </submittedName>
</protein>
<comment type="caution">
    <text evidence="6">The sequence shown here is derived from an EMBL/GenBank/DDBJ whole genome shotgun (WGS) entry which is preliminary data.</text>
</comment>
<feature type="transmembrane region" description="Helical" evidence="5">
    <location>
        <begin position="304"/>
        <end position="333"/>
    </location>
</feature>